<dbReference type="InterPro" id="IPR001845">
    <property type="entry name" value="HTH_ArsR_DNA-bd_dom"/>
</dbReference>
<feature type="domain" description="HTH hxlR-type" evidence="4">
    <location>
        <begin position="9"/>
        <end position="108"/>
    </location>
</feature>
<dbReference type="SUPFAM" id="SSF46785">
    <property type="entry name" value="Winged helix' DNA-binding domain"/>
    <property type="match status" value="1"/>
</dbReference>
<gene>
    <name evidence="5" type="ORF">F8377_09340</name>
</gene>
<evidence type="ECO:0000256" key="2">
    <source>
        <dbReference type="ARBA" id="ARBA00023125"/>
    </source>
</evidence>
<dbReference type="EMBL" id="WBZJ01000004">
    <property type="protein sequence ID" value="KAB3519187.1"/>
    <property type="molecule type" value="Genomic_DNA"/>
</dbReference>
<dbReference type="Pfam" id="PF01638">
    <property type="entry name" value="HxlR"/>
    <property type="match status" value="1"/>
</dbReference>
<evidence type="ECO:0000256" key="1">
    <source>
        <dbReference type="ARBA" id="ARBA00023015"/>
    </source>
</evidence>
<dbReference type="RefSeq" id="WP_151844835.1">
    <property type="nucleotide sequence ID" value="NZ_WBZJ01000004.1"/>
</dbReference>
<dbReference type="PANTHER" id="PTHR33204:SF37">
    <property type="entry name" value="HTH-TYPE TRANSCRIPTIONAL REGULATOR YODB"/>
    <property type="match status" value="1"/>
</dbReference>
<dbReference type="PROSITE" id="PS51118">
    <property type="entry name" value="HTH_HXLR"/>
    <property type="match status" value="1"/>
</dbReference>
<evidence type="ECO:0000256" key="3">
    <source>
        <dbReference type="ARBA" id="ARBA00023163"/>
    </source>
</evidence>
<keyword evidence="3" id="KW-0804">Transcription</keyword>
<protein>
    <submittedName>
        <fullName evidence="5">Helix-turn-helix transcriptional regulator</fullName>
    </submittedName>
</protein>
<proteinExistence type="predicted"/>
<dbReference type="Proteomes" id="UP000436181">
    <property type="component" value="Unassembled WGS sequence"/>
</dbReference>
<keyword evidence="1" id="KW-0805">Transcription regulation</keyword>
<dbReference type="InterPro" id="IPR002577">
    <property type="entry name" value="HTH_HxlR"/>
</dbReference>
<dbReference type="InterPro" id="IPR036390">
    <property type="entry name" value="WH_DNA-bd_sf"/>
</dbReference>
<comment type="caution">
    <text evidence="5">The sequence shown here is derived from an EMBL/GenBank/DDBJ whole genome shotgun (WGS) entry which is preliminary data.</text>
</comment>
<dbReference type="CDD" id="cd00090">
    <property type="entry name" value="HTH_ARSR"/>
    <property type="match status" value="1"/>
</dbReference>
<dbReference type="PANTHER" id="PTHR33204">
    <property type="entry name" value="TRANSCRIPTIONAL REGULATOR, MARR FAMILY"/>
    <property type="match status" value="1"/>
</dbReference>
<dbReference type="InterPro" id="IPR011991">
    <property type="entry name" value="ArsR-like_HTH"/>
</dbReference>
<dbReference type="SMART" id="SM00418">
    <property type="entry name" value="HTH_ARSR"/>
    <property type="match status" value="1"/>
</dbReference>
<name>A0ABQ6VC76_9CORY</name>
<keyword evidence="2" id="KW-0238">DNA-binding</keyword>
<sequence length="149" mass="16811">MIDTPRSTCPINRSLELLGDHWSLLILRDIALYDRRSFRDILTHSEEGISAPMLSRRLKDLVSAGLLTKETADRGKKGRYSFTDKGLSVVPLLFTLADLGLTLDDRTRPVFTDYQSDAQAHLPTGVRRALQDLRRQHLGEPTKPAQQSQ</sequence>
<accession>A0ABQ6VC76</accession>
<dbReference type="InterPro" id="IPR036388">
    <property type="entry name" value="WH-like_DNA-bd_sf"/>
</dbReference>
<evidence type="ECO:0000313" key="5">
    <source>
        <dbReference type="EMBL" id="KAB3519187.1"/>
    </source>
</evidence>
<dbReference type="Gene3D" id="1.10.10.10">
    <property type="entry name" value="Winged helix-like DNA-binding domain superfamily/Winged helix DNA-binding domain"/>
    <property type="match status" value="1"/>
</dbReference>
<keyword evidence="6" id="KW-1185">Reference proteome</keyword>
<organism evidence="5 6">
    <name type="scientific">Corynebacterium zhongnanshanii</name>
    <dbReference type="NCBI Taxonomy" id="2768834"/>
    <lineage>
        <taxon>Bacteria</taxon>
        <taxon>Bacillati</taxon>
        <taxon>Actinomycetota</taxon>
        <taxon>Actinomycetes</taxon>
        <taxon>Mycobacteriales</taxon>
        <taxon>Corynebacteriaceae</taxon>
        <taxon>Corynebacterium</taxon>
    </lineage>
</organism>
<evidence type="ECO:0000259" key="4">
    <source>
        <dbReference type="PROSITE" id="PS51118"/>
    </source>
</evidence>
<evidence type="ECO:0000313" key="6">
    <source>
        <dbReference type="Proteomes" id="UP000436181"/>
    </source>
</evidence>
<reference evidence="5 6" key="1">
    <citation type="submission" date="2019-10" db="EMBL/GenBank/DDBJ databases">
        <title>Corynebacterium sp novel species isolated from the respiratory tract of Marmot.</title>
        <authorList>
            <person name="Zhang G."/>
        </authorList>
    </citation>
    <scope>NUCLEOTIDE SEQUENCE [LARGE SCALE GENOMIC DNA]</scope>
    <source>
        <strain evidence="5 6">336</strain>
    </source>
</reference>